<dbReference type="Proteomes" id="UP000019275">
    <property type="component" value="Unassembled WGS sequence"/>
</dbReference>
<reference evidence="1 2" key="1">
    <citation type="journal article" date="2014" name="Genome Announc.">
        <title>Draft Genome Sequence of the Carrageenan-Degrading Bacterium Cellulophaga sp. Strain KL-A, Isolated from Decaying Marine Algae.</title>
        <authorList>
            <person name="Shan D."/>
            <person name="Ying J."/>
            <person name="Li X."/>
            <person name="Gao Z."/>
            <person name="Wei G."/>
            <person name="Shao Z."/>
        </authorList>
    </citation>
    <scope>NUCLEOTIDE SEQUENCE [LARGE SCALE GENOMIC DNA]</scope>
    <source>
        <strain evidence="1 2">KL-A</strain>
    </source>
</reference>
<dbReference type="RefSeq" id="WP_034644091.1">
    <property type="nucleotide sequence ID" value="NZ_ARZX01000003.1"/>
</dbReference>
<proteinExistence type="predicted"/>
<accession>A0ABN0RRB6</accession>
<name>A0ABN0RRB6_9FLAO</name>
<sequence length="127" mass="15213">MSTPMSLEKKTNKLESKKSFYKTIENYYNPIVNNKIPNGLLLNLYSYLAKSQHKIYKALRKKHPKSKARYSSFKTKDLHYPFTQYGITNFLKEKDTVNYTTYCKILFKMNDEELAKYLKEKHTYETK</sequence>
<evidence type="ECO:0000313" key="2">
    <source>
        <dbReference type="Proteomes" id="UP000019275"/>
    </source>
</evidence>
<keyword evidence="2" id="KW-1185">Reference proteome</keyword>
<comment type="caution">
    <text evidence="1">The sequence shown here is derived from an EMBL/GenBank/DDBJ whole genome shotgun (WGS) entry which is preliminary data.</text>
</comment>
<gene>
    <name evidence="1" type="ORF">KLA_03822</name>
</gene>
<protein>
    <submittedName>
        <fullName evidence="1">Uncharacterized protein</fullName>
    </submittedName>
</protein>
<evidence type="ECO:0000313" key="1">
    <source>
        <dbReference type="EMBL" id="EWH14462.1"/>
    </source>
</evidence>
<organism evidence="1 2">
    <name type="scientific">Cellulophaga geojensis KL-A</name>
    <dbReference type="NCBI Taxonomy" id="1328323"/>
    <lineage>
        <taxon>Bacteria</taxon>
        <taxon>Pseudomonadati</taxon>
        <taxon>Bacteroidota</taxon>
        <taxon>Flavobacteriia</taxon>
        <taxon>Flavobacteriales</taxon>
        <taxon>Flavobacteriaceae</taxon>
        <taxon>Cellulophaga</taxon>
    </lineage>
</organism>
<dbReference type="EMBL" id="ARZX01000003">
    <property type="protein sequence ID" value="EWH14462.1"/>
    <property type="molecule type" value="Genomic_DNA"/>
</dbReference>